<evidence type="ECO:0000313" key="2">
    <source>
        <dbReference type="Proteomes" id="UP001595705"/>
    </source>
</evidence>
<comment type="caution">
    <text evidence="1">The sequence shown here is derived from an EMBL/GenBank/DDBJ whole genome shotgun (WGS) entry which is preliminary data.</text>
</comment>
<sequence>MPYFKVILAGSGINLIFEGVPVAGFFTTRLVRADSLASAEHLAKELVMCEWRSGGTYAKDNQGSVPTLAVEQSFSVGWFAGTFGRKPFGYTFYRRED</sequence>
<protein>
    <submittedName>
        <fullName evidence="1">Uncharacterized protein</fullName>
    </submittedName>
</protein>
<proteinExistence type="predicted"/>
<dbReference type="EMBL" id="JBHRYA010000009">
    <property type="protein sequence ID" value="MFC3717311.1"/>
    <property type="molecule type" value="Genomic_DNA"/>
</dbReference>
<name>A0ABV7XNN0_9GAMM</name>
<organism evidence="1 2">
    <name type="scientific">Luteimonas soli</name>
    <dbReference type="NCBI Taxonomy" id="1648966"/>
    <lineage>
        <taxon>Bacteria</taxon>
        <taxon>Pseudomonadati</taxon>
        <taxon>Pseudomonadota</taxon>
        <taxon>Gammaproteobacteria</taxon>
        <taxon>Lysobacterales</taxon>
        <taxon>Lysobacteraceae</taxon>
        <taxon>Luteimonas</taxon>
    </lineage>
</organism>
<gene>
    <name evidence="1" type="ORF">ACFONC_14260</name>
</gene>
<dbReference type="Proteomes" id="UP001595705">
    <property type="component" value="Unassembled WGS sequence"/>
</dbReference>
<dbReference type="RefSeq" id="WP_386745144.1">
    <property type="nucleotide sequence ID" value="NZ_JBHRYA010000009.1"/>
</dbReference>
<evidence type="ECO:0000313" key="1">
    <source>
        <dbReference type="EMBL" id="MFC3717311.1"/>
    </source>
</evidence>
<reference evidence="2" key="1">
    <citation type="journal article" date="2019" name="Int. J. Syst. Evol. Microbiol.">
        <title>The Global Catalogue of Microorganisms (GCM) 10K type strain sequencing project: providing services to taxonomists for standard genome sequencing and annotation.</title>
        <authorList>
            <consortium name="The Broad Institute Genomics Platform"/>
            <consortium name="The Broad Institute Genome Sequencing Center for Infectious Disease"/>
            <person name="Wu L."/>
            <person name="Ma J."/>
        </authorList>
    </citation>
    <scope>NUCLEOTIDE SEQUENCE [LARGE SCALE GENOMIC DNA]</scope>
    <source>
        <strain evidence="2">KCTC 42441</strain>
    </source>
</reference>
<accession>A0ABV7XNN0</accession>
<keyword evidence="2" id="KW-1185">Reference proteome</keyword>